<protein>
    <submittedName>
        <fullName evidence="2">Uncharacterized protein</fullName>
    </submittedName>
</protein>
<sequence>MSILSNISQLVYAEDGAFCPSPIFFIFLVFVTSVQGQGEQICLNLQRSLPVTHQGPPGRRGPQGATGPQGTRGY</sequence>
<name>A0ABP0FCP4_CLALP</name>
<comment type="caution">
    <text evidence="2">The sequence shown here is derived from an EMBL/GenBank/DDBJ whole genome shotgun (WGS) entry which is preliminary data.</text>
</comment>
<feature type="region of interest" description="Disordered" evidence="1">
    <location>
        <begin position="51"/>
        <end position="74"/>
    </location>
</feature>
<dbReference type="EMBL" id="CAWYQH010000046">
    <property type="protein sequence ID" value="CAK8677459.1"/>
    <property type="molecule type" value="Genomic_DNA"/>
</dbReference>
<proteinExistence type="predicted"/>
<dbReference type="Proteomes" id="UP001642483">
    <property type="component" value="Unassembled WGS sequence"/>
</dbReference>
<organism evidence="2 3">
    <name type="scientific">Clavelina lepadiformis</name>
    <name type="common">Light-bulb sea squirt</name>
    <name type="synonym">Ascidia lepadiformis</name>
    <dbReference type="NCBI Taxonomy" id="159417"/>
    <lineage>
        <taxon>Eukaryota</taxon>
        <taxon>Metazoa</taxon>
        <taxon>Chordata</taxon>
        <taxon>Tunicata</taxon>
        <taxon>Ascidiacea</taxon>
        <taxon>Aplousobranchia</taxon>
        <taxon>Clavelinidae</taxon>
        <taxon>Clavelina</taxon>
    </lineage>
</organism>
<evidence type="ECO:0000313" key="3">
    <source>
        <dbReference type="Proteomes" id="UP001642483"/>
    </source>
</evidence>
<accession>A0ABP0FCP4</accession>
<evidence type="ECO:0000256" key="1">
    <source>
        <dbReference type="SAM" id="MobiDB-lite"/>
    </source>
</evidence>
<evidence type="ECO:0000313" key="2">
    <source>
        <dbReference type="EMBL" id="CAK8677459.1"/>
    </source>
</evidence>
<feature type="compositionally biased region" description="Low complexity" evidence="1">
    <location>
        <begin position="52"/>
        <end position="74"/>
    </location>
</feature>
<keyword evidence="3" id="KW-1185">Reference proteome</keyword>
<reference evidence="2 3" key="1">
    <citation type="submission" date="2024-02" db="EMBL/GenBank/DDBJ databases">
        <authorList>
            <person name="Daric V."/>
            <person name="Darras S."/>
        </authorList>
    </citation>
    <scope>NUCLEOTIDE SEQUENCE [LARGE SCALE GENOMIC DNA]</scope>
</reference>
<gene>
    <name evidence="2" type="ORF">CVLEPA_LOCUS6839</name>
</gene>